<name>A0A7W8FGM5_9BACT</name>
<evidence type="ECO:0000256" key="1">
    <source>
        <dbReference type="SAM" id="MobiDB-lite"/>
    </source>
</evidence>
<organism evidence="3 4">
    <name type="scientific">Desulfovibrio intestinalis</name>
    <dbReference type="NCBI Taxonomy" id="58621"/>
    <lineage>
        <taxon>Bacteria</taxon>
        <taxon>Pseudomonadati</taxon>
        <taxon>Thermodesulfobacteriota</taxon>
        <taxon>Desulfovibrionia</taxon>
        <taxon>Desulfovibrionales</taxon>
        <taxon>Desulfovibrionaceae</taxon>
        <taxon>Desulfovibrio</taxon>
    </lineage>
</organism>
<keyword evidence="4" id="KW-1185">Reference proteome</keyword>
<keyword evidence="2" id="KW-0812">Transmembrane</keyword>
<gene>
    <name evidence="3" type="ORF">HNQ38_002060</name>
</gene>
<evidence type="ECO:0000256" key="2">
    <source>
        <dbReference type="SAM" id="Phobius"/>
    </source>
</evidence>
<dbReference type="EMBL" id="JACHGO010000005">
    <property type="protein sequence ID" value="MBB5143960.1"/>
    <property type="molecule type" value="Genomic_DNA"/>
</dbReference>
<dbReference type="AlphaFoldDB" id="A0A7W8FGM5"/>
<reference evidence="3 4" key="1">
    <citation type="submission" date="2020-08" db="EMBL/GenBank/DDBJ databases">
        <title>Genomic Encyclopedia of Type Strains, Phase IV (KMG-IV): sequencing the most valuable type-strain genomes for metagenomic binning, comparative biology and taxonomic classification.</title>
        <authorList>
            <person name="Goeker M."/>
        </authorList>
    </citation>
    <scope>NUCLEOTIDE SEQUENCE [LARGE SCALE GENOMIC DNA]</scope>
    <source>
        <strain evidence="3 4">DSM 11275</strain>
    </source>
</reference>
<sequence>MHQVRPYMRDSVKNLEKVFTEYAFNKKVLTAVHAELGFRTTKSAAALLLKVQQRLEEIEKKDRFGREKSVKGAPPVTPSQAQLPLLETPVAKPARVDQGTTPPKPPRPEPAAVSSPPTITTPPPVKLAAQAKVKAEADRAVSVSLVGLSLLAVILIFAFFGKKLTDDSVVHRANSVPNTYKHVPLYTKPRVSPIFFDESPEWPQQREMSPQARAEGDIKKESTGDEYKVEDRILYYKRAVDALLN</sequence>
<evidence type="ECO:0000313" key="3">
    <source>
        <dbReference type="EMBL" id="MBB5143960.1"/>
    </source>
</evidence>
<feature type="compositionally biased region" description="Basic and acidic residues" evidence="1">
    <location>
        <begin position="214"/>
        <end position="223"/>
    </location>
</feature>
<keyword evidence="2" id="KW-0472">Membrane</keyword>
<feature type="compositionally biased region" description="Basic and acidic residues" evidence="1">
    <location>
        <begin position="60"/>
        <end position="70"/>
    </location>
</feature>
<keyword evidence="2" id="KW-1133">Transmembrane helix</keyword>
<feature type="region of interest" description="Disordered" evidence="1">
    <location>
        <begin position="202"/>
        <end position="223"/>
    </location>
</feature>
<feature type="region of interest" description="Disordered" evidence="1">
    <location>
        <begin position="60"/>
        <end position="124"/>
    </location>
</feature>
<accession>A0A7W8FGM5</accession>
<dbReference type="Proteomes" id="UP000539075">
    <property type="component" value="Unassembled WGS sequence"/>
</dbReference>
<feature type="transmembrane region" description="Helical" evidence="2">
    <location>
        <begin position="140"/>
        <end position="160"/>
    </location>
</feature>
<comment type="caution">
    <text evidence="3">The sequence shown here is derived from an EMBL/GenBank/DDBJ whole genome shotgun (WGS) entry which is preliminary data.</text>
</comment>
<evidence type="ECO:0000313" key="4">
    <source>
        <dbReference type="Proteomes" id="UP000539075"/>
    </source>
</evidence>
<proteinExistence type="predicted"/>
<protein>
    <submittedName>
        <fullName evidence="3">Uncharacterized protein</fullName>
    </submittedName>
</protein>
<dbReference type="RefSeq" id="WP_183719964.1">
    <property type="nucleotide sequence ID" value="NZ_JACHGO010000005.1"/>
</dbReference>